<dbReference type="PROSITE" id="PS51898">
    <property type="entry name" value="TYR_RECOMBINASE"/>
    <property type="match status" value="1"/>
</dbReference>
<dbReference type="GO" id="GO:0006310">
    <property type="term" value="P:DNA recombination"/>
    <property type="evidence" value="ECO:0007669"/>
    <property type="project" value="UniProtKB-KW"/>
</dbReference>
<evidence type="ECO:0000256" key="4">
    <source>
        <dbReference type="ARBA" id="ARBA00023172"/>
    </source>
</evidence>
<evidence type="ECO:0000256" key="1">
    <source>
        <dbReference type="ARBA" id="ARBA00008857"/>
    </source>
</evidence>
<feature type="domain" description="Core-binding (CB)" evidence="7">
    <location>
        <begin position="104"/>
        <end position="185"/>
    </location>
</feature>
<dbReference type="EMBL" id="JACHWF010000001">
    <property type="protein sequence ID" value="MBB3006000.1"/>
    <property type="molecule type" value="Genomic_DNA"/>
</dbReference>
<dbReference type="InterPro" id="IPR038488">
    <property type="entry name" value="Integrase_DNA-bd_sf"/>
</dbReference>
<gene>
    <name evidence="8" type="ORF">FHX61_000616</name>
</gene>
<dbReference type="AlphaFoldDB" id="A0A7W4YNR0"/>
<dbReference type="Proteomes" id="UP000578036">
    <property type="component" value="Unassembled WGS sequence"/>
</dbReference>
<dbReference type="GO" id="GO:0015074">
    <property type="term" value="P:DNA integration"/>
    <property type="evidence" value="ECO:0007669"/>
    <property type="project" value="UniProtKB-KW"/>
</dbReference>
<protein>
    <submittedName>
        <fullName evidence="8">Integrase</fullName>
    </submittedName>
</protein>
<comment type="similarity">
    <text evidence="1">Belongs to the 'phage' integrase family.</text>
</comment>
<evidence type="ECO:0000259" key="7">
    <source>
        <dbReference type="PROSITE" id="PS51900"/>
    </source>
</evidence>
<dbReference type="Gene3D" id="3.30.160.390">
    <property type="entry name" value="Integrase, DNA-binding domain"/>
    <property type="match status" value="1"/>
</dbReference>
<dbReference type="CDD" id="cd00801">
    <property type="entry name" value="INT_P4_C"/>
    <property type="match status" value="1"/>
</dbReference>
<keyword evidence="4" id="KW-0233">DNA recombination</keyword>
<dbReference type="GO" id="GO:0003677">
    <property type="term" value="F:DNA binding"/>
    <property type="evidence" value="ECO:0007669"/>
    <property type="project" value="UniProtKB-UniRule"/>
</dbReference>
<evidence type="ECO:0000313" key="9">
    <source>
        <dbReference type="Proteomes" id="UP000578036"/>
    </source>
</evidence>
<dbReference type="Gene3D" id="1.10.443.10">
    <property type="entry name" value="Intergrase catalytic core"/>
    <property type="match status" value="1"/>
</dbReference>
<name>A0A7W4YNR0_9BURK</name>
<evidence type="ECO:0000256" key="2">
    <source>
        <dbReference type="ARBA" id="ARBA00022908"/>
    </source>
</evidence>
<dbReference type="InterPro" id="IPR053876">
    <property type="entry name" value="Phage_int_M"/>
</dbReference>
<dbReference type="RefSeq" id="WP_183298535.1">
    <property type="nucleotide sequence ID" value="NZ_JACHWF010000001.1"/>
</dbReference>
<evidence type="ECO:0000256" key="3">
    <source>
        <dbReference type="ARBA" id="ARBA00023125"/>
    </source>
</evidence>
<keyword evidence="2" id="KW-0229">DNA integration</keyword>
<dbReference type="Pfam" id="PF00589">
    <property type="entry name" value="Phage_integrase"/>
    <property type="match status" value="1"/>
</dbReference>
<proteinExistence type="inferred from homology"/>
<evidence type="ECO:0000259" key="6">
    <source>
        <dbReference type="PROSITE" id="PS51898"/>
    </source>
</evidence>
<dbReference type="InterPro" id="IPR010998">
    <property type="entry name" value="Integrase_recombinase_N"/>
</dbReference>
<dbReference type="InterPro" id="IPR011010">
    <property type="entry name" value="DNA_brk_join_enz"/>
</dbReference>
<dbReference type="PANTHER" id="PTHR30629">
    <property type="entry name" value="PROPHAGE INTEGRASE"/>
    <property type="match status" value="1"/>
</dbReference>
<keyword evidence="3 5" id="KW-0238">DNA-binding</keyword>
<evidence type="ECO:0000313" key="8">
    <source>
        <dbReference type="EMBL" id="MBB3006000.1"/>
    </source>
</evidence>
<accession>A0A7W4YNR0</accession>
<dbReference type="Pfam" id="PF13356">
    <property type="entry name" value="Arm-DNA-bind_3"/>
    <property type="match status" value="1"/>
</dbReference>
<feature type="domain" description="Tyr recombinase" evidence="6">
    <location>
        <begin position="210"/>
        <end position="387"/>
    </location>
</feature>
<comment type="caution">
    <text evidence="8">The sequence shown here is derived from an EMBL/GenBank/DDBJ whole genome shotgun (WGS) entry which is preliminary data.</text>
</comment>
<dbReference type="InterPro" id="IPR002104">
    <property type="entry name" value="Integrase_catalytic"/>
</dbReference>
<dbReference type="InterPro" id="IPR013762">
    <property type="entry name" value="Integrase-like_cat_sf"/>
</dbReference>
<sequence>MPRTVEPLTDTKIRNAKPREKAYKVFDGGGLYIEVMPDGRKLWRFKYVRPSGSESRLGFGVYPSVTLAQARSQREAARAIVADGRDPGAVKQEERRAARIAAGNSFEAVARDWHATQKGNWNEVYAGKVLASLENDVFPTLGGTPIADIRAPAVLDLLRKVEARGVRDTTKRILQRMRAVFQYGIIYGLCDRNPAADIDSAAALKSEPVQHQARVSPLELPQLLRDIDAYEGDAVTRLALQFMTLTFVRTTELIQARWDEIDEARAEWRIPANRMKMRDPHIVPLSTHALAVLAELREITGHRDYLFYSPRGKTGHISNNTMLYALYRLGYHSRMTGHGFRGVASTALNELGFRPDVIERQLAHVERNKVRAAYNHAQYLTERRLLMQAWANHVEKVRCG</sequence>
<dbReference type="Pfam" id="PF22022">
    <property type="entry name" value="Phage_int_M"/>
    <property type="match status" value="1"/>
</dbReference>
<reference evidence="8 9" key="1">
    <citation type="submission" date="2020-08" db="EMBL/GenBank/DDBJ databases">
        <title>Genomic Encyclopedia of Type Strains, Phase IV (KMG-V): Genome sequencing to study the core and pangenomes of soil and plant-associated prokaryotes.</title>
        <authorList>
            <person name="Whitman W."/>
        </authorList>
    </citation>
    <scope>NUCLEOTIDE SEQUENCE [LARGE SCALE GENOMIC DNA]</scope>
    <source>
        <strain evidence="8 9">SLV-2362</strain>
    </source>
</reference>
<evidence type="ECO:0000256" key="5">
    <source>
        <dbReference type="PROSITE-ProRule" id="PRU01248"/>
    </source>
</evidence>
<dbReference type="Gene3D" id="1.10.150.130">
    <property type="match status" value="1"/>
</dbReference>
<dbReference type="InterPro" id="IPR050808">
    <property type="entry name" value="Phage_Integrase"/>
</dbReference>
<dbReference type="PANTHER" id="PTHR30629:SF2">
    <property type="entry name" value="PROPHAGE INTEGRASE INTS-RELATED"/>
    <property type="match status" value="1"/>
</dbReference>
<dbReference type="InterPro" id="IPR025166">
    <property type="entry name" value="Integrase_DNA_bind_dom"/>
</dbReference>
<dbReference type="SUPFAM" id="SSF56349">
    <property type="entry name" value="DNA breaking-rejoining enzymes"/>
    <property type="match status" value="1"/>
</dbReference>
<dbReference type="InterPro" id="IPR044068">
    <property type="entry name" value="CB"/>
</dbReference>
<dbReference type="PROSITE" id="PS51900">
    <property type="entry name" value="CB"/>
    <property type="match status" value="1"/>
</dbReference>
<keyword evidence="9" id="KW-1185">Reference proteome</keyword>
<organism evidence="8 9">
    <name type="scientific">Cupriavidus alkaliphilus</name>
    <dbReference type="NCBI Taxonomy" id="942866"/>
    <lineage>
        <taxon>Bacteria</taxon>
        <taxon>Pseudomonadati</taxon>
        <taxon>Pseudomonadota</taxon>
        <taxon>Betaproteobacteria</taxon>
        <taxon>Burkholderiales</taxon>
        <taxon>Burkholderiaceae</taxon>
        <taxon>Cupriavidus</taxon>
    </lineage>
</organism>